<dbReference type="PANTHER" id="PTHR24240">
    <property type="entry name" value="OPSIN"/>
    <property type="match status" value="1"/>
</dbReference>
<comment type="subcellular location">
    <subcellularLocation>
        <location evidence="1">Membrane</location>
        <topology evidence="1">Multi-pass membrane protein</topology>
    </subcellularLocation>
</comment>
<dbReference type="GO" id="GO:0007601">
    <property type="term" value="P:visual perception"/>
    <property type="evidence" value="ECO:0007669"/>
    <property type="project" value="UniProtKB-KW"/>
</dbReference>
<gene>
    <name evidence="17" type="ORF">DGAL_LOCUS1610</name>
</gene>
<keyword evidence="11" id="KW-0675">Receptor</keyword>
<evidence type="ECO:0000256" key="13">
    <source>
        <dbReference type="ARBA" id="ARBA00023305"/>
    </source>
</evidence>
<feature type="domain" description="G-protein coupled receptors family 1 profile" evidence="16">
    <location>
        <begin position="52"/>
        <end position="374"/>
    </location>
</feature>
<feature type="transmembrane region" description="Helical" evidence="15">
    <location>
        <begin position="215"/>
        <end position="242"/>
    </location>
</feature>
<keyword evidence="3" id="KW-0600">Photoreceptor protein</keyword>
<dbReference type="PROSITE" id="PS00238">
    <property type="entry name" value="OPSIN"/>
    <property type="match status" value="1"/>
</dbReference>
<evidence type="ECO:0000256" key="14">
    <source>
        <dbReference type="SAM" id="MobiDB-lite"/>
    </source>
</evidence>
<name>A0A8J2RBA4_9CRUS</name>
<evidence type="ECO:0000256" key="5">
    <source>
        <dbReference type="ARBA" id="ARBA00022692"/>
    </source>
</evidence>
<sequence length="555" mass="61381">MTRNTTTSPTILGTAEIDTQIDGELIHLLMPIWAYQSAAVYLIFISVFGLLMNIVVVIVIISDPQRMTPLNWMLFNLACSDGMIAGFGTPISAAAAFQYHWPFGDELCVAYAMIMSTAGIGSITTLTALALWRCQLVVYCPAKRSGAFASHSSGSGGGSAKLGRVQAAILLTLIWTYSLAVTCPPLFGWGRYDREAAHISCSVNWESKMDNNRSYILYMFAFGLVVPLVVIVASYVSILRVVKKTGKFKRTMMATLQPTPQHQISDQHHPPTENKPKKQNDAAEKRVTVMVACMVGAFMAAWTPYSILALFETFIGVAGQHQATRHEANRQMDDEKSTDAEENFFNYVGAISPAFATIPSLFAKTSAVLNPLIYGLLNTQFRSAWEKFSKRFLSRRRHLRHNRRHHKKKFCRKILNCADDGSPTLNHSATVHLSLKEIASNESQSGYIMDKPLDQHGITFLLSKDIPDAMETRPKIHSPSLTSSSCSMGDAETSVSFRMKSFKIPPVRGQSQEEQLEHQTTGMKLTVVGLVSDSTSCSCINDDHLIPQSTEESAF</sequence>
<feature type="transmembrane region" description="Helical" evidence="15">
    <location>
        <begin position="109"/>
        <end position="132"/>
    </location>
</feature>
<evidence type="ECO:0000256" key="7">
    <source>
        <dbReference type="ARBA" id="ARBA00022989"/>
    </source>
</evidence>
<comment type="caution">
    <text evidence="17">The sequence shown here is derived from an EMBL/GenBank/DDBJ whole genome shotgun (WGS) entry which is preliminary data.</text>
</comment>
<dbReference type="Proteomes" id="UP000789390">
    <property type="component" value="Unassembled WGS sequence"/>
</dbReference>
<evidence type="ECO:0000256" key="2">
    <source>
        <dbReference type="ARBA" id="ARBA00010663"/>
    </source>
</evidence>
<feature type="transmembrane region" description="Helical" evidence="15">
    <location>
        <begin position="73"/>
        <end position="97"/>
    </location>
</feature>
<keyword evidence="7 15" id="KW-1133">Transmembrane helix</keyword>
<feature type="transmembrane region" description="Helical" evidence="15">
    <location>
        <begin position="167"/>
        <end position="187"/>
    </location>
</feature>
<evidence type="ECO:0000256" key="15">
    <source>
        <dbReference type="SAM" id="Phobius"/>
    </source>
</evidence>
<evidence type="ECO:0000313" key="18">
    <source>
        <dbReference type="Proteomes" id="UP000789390"/>
    </source>
</evidence>
<feature type="transmembrane region" description="Helical" evidence="15">
    <location>
        <begin position="38"/>
        <end position="61"/>
    </location>
</feature>
<proteinExistence type="inferred from homology"/>
<dbReference type="AlphaFoldDB" id="A0A8J2RBA4"/>
<evidence type="ECO:0000256" key="9">
    <source>
        <dbReference type="ARBA" id="ARBA00023040"/>
    </source>
</evidence>
<dbReference type="InterPro" id="IPR050125">
    <property type="entry name" value="GPCR_opsins"/>
</dbReference>
<keyword evidence="5 15" id="KW-0812">Transmembrane</keyword>
<comment type="similarity">
    <text evidence="2">Belongs to the G-protein coupled receptor 1 family.</text>
</comment>
<dbReference type="GO" id="GO:0007602">
    <property type="term" value="P:phototransduction"/>
    <property type="evidence" value="ECO:0007669"/>
    <property type="project" value="UniProtKB-KW"/>
</dbReference>
<protein>
    <recommendedName>
        <fullName evidence="16">G-protein coupled receptors family 1 profile domain-containing protein</fullName>
    </recommendedName>
</protein>
<evidence type="ECO:0000256" key="4">
    <source>
        <dbReference type="ARBA" id="ARBA00022606"/>
    </source>
</evidence>
<dbReference type="GO" id="GO:0009881">
    <property type="term" value="F:photoreceptor activity"/>
    <property type="evidence" value="ECO:0007669"/>
    <property type="project" value="UniProtKB-KW"/>
</dbReference>
<dbReference type="Pfam" id="PF00001">
    <property type="entry name" value="7tm_1"/>
    <property type="match status" value="2"/>
</dbReference>
<reference evidence="17" key="1">
    <citation type="submission" date="2021-11" db="EMBL/GenBank/DDBJ databases">
        <authorList>
            <person name="Schell T."/>
        </authorList>
    </citation>
    <scope>NUCLEOTIDE SEQUENCE</scope>
    <source>
        <strain evidence="17">M5</strain>
    </source>
</reference>
<evidence type="ECO:0000256" key="3">
    <source>
        <dbReference type="ARBA" id="ARBA00022543"/>
    </source>
</evidence>
<dbReference type="InterPro" id="IPR000276">
    <property type="entry name" value="GPCR_Rhodpsn"/>
</dbReference>
<keyword evidence="18" id="KW-1185">Reference proteome</keyword>
<keyword evidence="4" id="KW-0716">Sensory transduction</keyword>
<keyword evidence="10 15" id="KW-0472">Membrane</keyword>
<accession>A0A8J2RBA4</accession>
<feature type="transmembrane region" description="Helical" evidence="15">
    <location>
        <begin position="287"/>
        <end position="305"/>
    </location>
</feature>
<evidence type="ECO:0000259" key="16">
    <source>
        <dbReference type="PROSITE" id="PS50262"/>
    </source>
</evidence>
<dbReference type="Gene3D" id="1.20.1070.10">
    <property type="entry name" value="Rhodopsin 7-helix transmembrane proteins"/>
    <property type="match status" value="1"/>
</dbReference>
<evidence type="ECO:0000256" key="8">
    <source>
        <dbReference type="ARBA" id="ARBA00022991"/>
    </source>
</evidence>
<evidence type="ECO:0000256" key="6">
    <source>
        <dbReference type="ARBA" id="ARBA00022925"/>
    </source>
</evidence>
<keyword evidence="13" id="KW-0844">Vision</keyword>
<dbReference type="SUPFAM" id="SSF81321">
    <property type="entry name" value="Family A G protein-coupled receptor-like"/>
    <property type="match status" value="1"/>
</dbReference>
<feature type="compositionally biased region" description="Basic and acidic residues" evidence="14">
    <location>
        <begin position="265"/>
        <end position="281"/>
    </location>
</feature>
<feature type="region of interest" description="Disordered" evidence="14">
    <location>
        <begin position="259"/>
        <end position="281"/>
    </location>
</feature>
<keyword evidence="9" id="KW-0297">G-protein coupled receptor</keyword>
<evidence type="ECO:0000256" key="10">
    <source>
        <dbReference type="ARBA" id="ARBA00023136"/>
    </source>
</evidence>
<dbReference type="InterPro" id="IPR027430">
    <property type="entry name" value="Retinal_BS"/>
</dbReference>
<dbReference type="GO" id="GO:0016020">
    <property type="term" value="C:membrane"/>
    <property type="evidence" value="ECO:0007669"/>
    <property type="project" value="UniProtKB-SubCell"/>
</dbReference>
<dbReference type="OrthoDB" id="2101615at2759"/>
<dbReference type="CDD" id="cd14969">
    <property type="entry name" value="7tmA_Opsins_type2_animals"/>
    <property type="match status" value="1"/>
</dbReference>
<keyword evidence="6" id="KW-0681">Retinal protein</keyword>
<dbReference type="EMBL" id="CAKKLH010000019">
    <property type="protein sequence ID" value="CAH0099471.1"/>
    <property type="molecule type" value="Genomic_DNA"/>
</dbReference>
<keyword evidence="8" id="KW-0157">Chromophore</keyword>
<dbReference type="InterPro" id="IPR017452">
    <property type="entry name" value="GPCR_Rhodpsn_7TM"/>
</dbReference>
<evidence type="ECO:0000256" key="12">
    <source>
        <dbReference type="ARBA" id="ARBA00023224"/>
    </source>
</evidence>
<dbReference type="PROSITE" id="PS50262">
    <property type="entry name" value="G_PROTEIN_RECEP_F1_2"/>
    <property type="match status" value="1"/>
</dbReference>
<dbReference type="PRINTS" id="PR00237">
    <property type="entry name" value="GPCRRHODOPSN"/>
</dbReference>
<keyword evidence="12" id="KW-0807">Transducer</keyword>
<organism evidence="17 18">
    <name type="scientific">Daphnia galeata</name>
    <dbReference type="NCBI Taxonomy" id="27404"/>
    <lineage>
        <taxon>Eukaryota</taxon>
        <taxon>Metazoa</taxon>
        <taxon>Ecdysozoa</taxon>
        <taxon>Arthropoda</taxon>
        <taxon>Crustacea</taxon>
        <taxon>Branchiopoda</taxon>
        <taxon>Diplostraca</taxon>
        <taxon>Cladocera</taxon>
        <taxon>Anomopoda</taxon>
        <taxon>Daphniidae</taxon>
        <taxon>Daphnia</taxon>
    </lineage>
</organism>
<evidence type="ECO:0000256" key="11">
    <source>
        <dbReference type="ARBA" id="ARBA00023170"/>
    </source>
</evidence>
<evidence type="ECO:0000313" key="17">
    <source>
        <dbReference type="EMBL" id="CAH0099471.1"/>
    </source>
</evidence>
<dbReference type="GO" id="GO:0004930">
    <property type="term" value="F:G protein-coupled receptor activity"/>
    <property type="evidence" value="ECO:0007669"/>
    <property type="project" value="UniProtKB-KW"/>
</dbReference>
<evidence type="ECO:0000256" key="1">
    <source>
        <dbReference type="ARBA" id="ARBA00004141"/>
    </source>
</evidence>